<dbReference type="SUPFAM" id="SSF48179">
    <property type="entry name" value="6-phosphogluconate dehydrogenase C-terminal domain-like"/>
    <property type="match status" value="1"/>
</dbReference>
<dbReference type="InterPro" id="IPR022694">
    <property type="entry name" value="3-OHacyl-CoA_DH"/>
</dbReference>
<comment type="caution">
    <text evidence="5">The sequence shown here is derived from an EMBL/GenBank/DDBJ whole genome shotgun (WGS) entry which is preliminary data.</text>
</comment>
<dbReference type="InterPro" id="IPR008927">
    <property type="entry name" value="6-PGluconate_DH-like_C_sf"/>
</dbReference>
<feature type="domain" description="3-hydroxyacyl-CoA dehydrogenase C-terminal" evidence="3">
    <location>
        <begin position="163"/>
        <end position="261"/>
    </location>
</feature>
<dbReference type="Proteomes" id="UP001499910">
    <property type="component" value="Unassembled WGS sequence"/>
</dbReference>
<evidence type="ECO:0000313" key="5">
    <source>
        <dbReference type="EMBL" id="GAA5077420.1"/>
    </source>
</evidence>
<keyword evidence="6" id="KW-1185">Reference proteome</keyword>
<evidence type="ECO:0000259" key="3">
    <source>
        <dbReference type="Pfam" id="PF00725"/>
    </source>
</evidence>
<dbReference type="SUPFAM" id="SSF51735">
    <property type="entry name" value="NAD(P)-binding Rossmann-fold domains"/>
    <property type="match status" value="1"/>
</dbReference>
<evidence type="ECO:0000256" key="2">
    <source>
        <dbReference type="ARBA" id="ARBA00023002"/>
    </source>
</evidence>
<gene>
    <name evidence="5" type="ORF">GCM10023209_27610</name>
</gene>
<keyword evidence="2" id="KW-0560">Oxidoreductase</keyword>
<evidence type="ECO:0000256" key="1">
    <source>
        <dbReference type="ARBA" id="ARBA00009463"/>
    </source>
</evidence>
<accession>A0ABP9LJN7</accession>
<dbReference type="PANTHER" id="PTHR48075">
    <property type="entry name" value="3-HYDROXYACYL-COA DEHYDROGENASE FAMILY PROTEIN"/>
    <property type="match status" value="1"/>
</dbReference>
<dbReference type="InterPro" id="IPR006108">
    <property type="entry name" value="3HC_DH_C"/>
</dbReference>
<feature type="domain" description="3-hydroxyacyl-CoA dehydrogenase NAD binding" evidence="4">
    <location>
        <begin position="40"/>
        <end position="157"/>
    </location>
</feature>
<dbReference type="PANTHER" id="PTHR48075:SF5">
    <property type="entry name" value="3-HYDROXYBUTYRYL-COA DEHYDROGENASE"/>
    <property type="match status" value="1"/>
</dbReference>
<dbReference type="PROSITE" id="PS00067">
    <property type="entry name" value="3HCDH"/>
    <property type="match status" value="1"/>
</dbReference>
<dbReference type="InterPro" id="IPR006180">
    <property type="entry name" value="3-OHacyl-CoA_DH_CS"/>
</dbReference>
<dbReference type="EMBL" id="BAABHW010000004">
    <property type="protein sequence ID" value="GAA5077420.1"/>
    <property type="molecule type" value="Genomic_DNA"/>
</dbReference>
<dbReference type="PIRSF" id="PIRSF000105">
    <property type="entry name" value="HCDH"/>
    <property type="match status" value="1"/>
</dbReference>
<protein>
    <submittedName>
        <fullName evidence="5">3-hydroxyacyl-CoA dehydrogenase family protein</fullName>
    </submittedName>
</protein>
<evidence type="ECO:0000259" key="4">
    <source>
        <dbReference type="Pfam" id="PF02737"/>
    </source>
</evidence>
<evidence type="ECO:0000313" key="6">
    <source>
        <dbReference type="Proteomes" id="UP001499910"/>
    </source>
</evidence>
<dbReference type="RefSeq" id="WP_259549664.1">
    <property type="nucleotide sequence ID" value="NZ_BAABHW010000004.1"/>
</dbReference>
<dbReference type="InterPro" id="IPR036291">
    <property type="entry name" value="NAD(P)-bd_dom_sf"/>
</dbReference>
<sequence>MSKVIIVGGGTMGASIARLFASKNWSVQLIEPNADHGAKLRENLRGVAILPDLKEACDADVAVECVPEEAALKRRVLRQIEDKVARDAPVLSNTSGLSLSDISSEMSAPIRAAIAHFFNPGDVIPAVEVVTAPEATEDFTETVMSLLRSLGKRPARLSREVPGFIANRIQHAIMRECFHLVETGVAEPADIDEIVRWSIGVRMAASGPFRQRDLNGLDTHLKISRYLYPDLASGTSPSPVLVRLVEEGRLGRRSGHGFYDWPDGQGEKADENALRAVLAAVEAYAGESET</sequence>
<dbReference type="Pfam" id="PF02737">
    <property type="entry name" value="3HCDH_N"/>
    <property type="match status" value="1"/>
</dbReference>
<dbReference type="Gene3D" id="3.40.50.720">
    <property type="entry name" value="NAD(P)-binding Rossmann-like Domain"/>
    <property type="match status" value="1"/>
</dbReference>
<dbReference type="InterPro" id="IPR013328">
    <property type="entry name" value="6PGD_dom2"/>
</dbReference>
<dbReference type="Gene3D" id="1.10.1040.10">
    <property type="entry name" value="N-(1-d-carboxylethyl)-l-norvaline Dehydrogenase, domain 2"/>
    <property type="match status" value="1"/>
</dbReference>
<dbReference type="InterPro" id="IPR006176">
    <property type="entry name" value="3-OHacyl-CoA_DH_NAD-bd"/>
</dbReference>
<comment type="similarity">
    <text evidence="1">Belongs to the 3-hydroxyacyl-CoA dehydrogenase family.</text>
</comment>
<name>A0ABP9LJN7_9RHOB</name>
<reference evidence="6" key="1">
    <citation type="journal article" date="2019" name="Int. J. Syst. Evol. Microbiol.">
        <title>The Global Catalogue of Microorganisms (GCM) 10K type strain sequencing project: providing services to taxonomists for standard genome sequencing and annotation.</title>
        <authorList>
            <consortium name="The Broad Institute Genomics Platform"/>
            <consortium name="The Broad Institute Genome Sequencing Center for Infectious Disease"/>
            <person name="Wu L."/>
            <person name="Ma J."/>
        </authorList>
    </citation>
    <scope>NUCLEOTIDE SEQUENCE [LARGE SCALE GENOMIC DNA]</scope>
    <source>
        <strain evidence="6">JCM 18015</strain>
    </source>
</reference>
<proteinExistence type="inferred from homology"/>
<organism evidence="5 6">
    <name type="scientific">[Roseibacterium] beibuensis</name>
    <dbReference type="NCBI Taxonomy" id="1193142"/>
    <lineage>
        <taxon>Bacteria</taxon>
        <taxon>Pseudomonadati</taxon>
        <taxon>Pseudomonadota</taxon>
        <taxon>Alphaproteobacteria</taxon>
        <taxon>Rhodobacterales</taxon>
        <taxon>Roseobacteraceae</taxon>
        <taxon>Roseicyclus</taxon>
    </lineage>
</organism>
<dbReference type="Pfam" id="PF00725">
    <property type="entry name" value="3HCDH"/>
    <property type="match status" value="1"/>
</dbReference>